<protein>
    <recommendedName>
        <fullName evidence="2">histidine kinase</fullName>
        <ecNumber evidence="2">2.7.13.3</ecNumber>
    </recommendedName>
</protein>
<dbReference type="AlphaFoldDB" id="A0A6M1LG97"/>
<evidence type="ECO:0000259" key="10">
    <source>
        <dbReference type="PROSITE" id="PS50109"/>
    </source>
</evidence>
<evidence type="ECO:0000256" key="1">
    <source>
        <dbReference type="ARBA" id="ARBA00000085"/>
    </source>
</evidence>
<dbReference type="GO" id="GO:0005524">
    <property type="term" value="F:ATP binding"/>
    <property type="evidence" value="ECO:0007669"/>
    <property type="project" value="UniProtKB-KW"/>
</dbReference>
<keyword evidence="12" id="KW-1185">Reference proteome</keyword>
<comment type="caution">
    <text evidence="11">The sequence shown here is derived from an EMBL/GenBank/DDBJ whole genome shotgun (WGS) entry which is preliminary data.</text>
</comment>
<dbReference type="Gene3D" id="1.10.287.130">
    <property type="match status" value="1"/>
</dbReference>
<dbReference type="Pfam" id="PF02518">
    <property type="entry name" value="HATPase_c"/>
    <property type="match status" value="1"/>
</dbReference>
<keyword evidence="9" id="KW-0175">Coiled coil</keyword>
<dbReference type="Proteomes" id="UP000475385">
    <property type="component" value="Unassembled WGS sequence"/>
</dbReference>
<keyword evidence="6" id="KW-0418">Kinase</keyword>
<evidence type="ECO:0000256" key="4">
    <source>
        <dbReference type="ARBA" id="ARBA00022679"/>
    </source>
</evidence>
<dbReference type="InterPro" id="IPR005467">
    <property type="entry name" value="His_kinase_dom"/>
</dbReference>
<feature type="domain" description="Histidine kinase" evidence="10">
    <location>
        <begin position="212"/>
        <end position="430"/>
    </location>
</feature>
<name>A0A6M1LG97_9PROT</name>
<dbReference type="CDD" id="cd00075">
    <property type="entry name" value="HATPase"/>
    <property type="match status" value="1"/>
</dbReference>
<dbReference type="EC" id="2.7.13.3" evidence="2"/>
<dbReference type="Pfam" id="PF00512">
    <property type="entry name" value="HisKA"/>
    <property type="match status" value="1"/>
</dbReference>
<evidence type="ECO:0000256" key="2">
    <source>
        <dbReference type="ARBA" id="ARBA00012438"/>
    </source>
</evidence>
<comment type="catalytic activity">
    <reaction evidence="1">
        <text>ATP + protein L-histidine = ADP + protein N-phospho-L-histidine.</text>
        <dbReference type="EC" id="2.7.13.3"/>
    </reaction>
</comment>
<dbReference type="InterPro" id="IPR003661">
    <property type="entry name" value="HisK_dim/P_dom"/>
</dbReference>
<keyword evidence="5" id="KW-0547">Nucleotide-binding</keyword>
<accession>A0A6M1LG97</accession>
<evidence type="ECO:0000313" key="12">
    <source>
        <dbReference type="Proteomes" id="UP000475385"/>
    </source>
</evidence>
<dbReference type="GO" id="GO:0000155">
    <property type="term" value="F:phosphorelay sensor kinase activity"/>
    <property type="evidence" value="ECO:0007669"/>
    <property type="project" value="InterPro"/>
</dbReference>
<dbReference type="SUPFAM" id="SSF55874">
    <property type="entry name" value="ATPase domain of HSP90 chaperone/DNA topoisomerase II/histidine kinase"/>
    <property type="match status" value="1"/>
</dbReference>
<dbReference type="SUPFAM" id="SSF55785">
    <property type="entry name" value="PYP-like sensor domain (PAS domain)"/>
    <property type="match status" value="1"/>
</dbReference>
<organism evidence="11 12">
    <name type="scientific">Falsiroseomonas algicola</name>
    <dbReference type="NCBI Taxonomy" id="2716930"/>
    <lineage>
        <taxon>Bacteria</taxon>
        <taxon>Pseudomonadati</taxon>
        <taxon>Pseudomonadota</taxon>
        <taxon>Alphaproteobacteria</taxon>
        <taxon>Acetobacterales</taxon>
        <taxon>Roseomonadaceae</taxon>
        <taxon>Falsiroseomonas</taxon>
    </lineage>
</organism>
<keyword evidence="8" id="KW-0902">Two-component regulatory system</keyword>
<dbReference type="InterPro" id="IPR035965">
    <property type="entry name" value="PAS-like_dom_sf"/>
</dbReference>
<keyword evidence="7" id="KW-0067">ATP-binding</keyword>
<dbReference type="PANTHER" id="PTHR43065:SF46">
    <property type="entry name" value="C4-DICARBOXYLATE TRANSPORT SENSOR PROTEIN DCTB"/>
    <property type="match status" value="1"/>
</dbReference>
<evidence type="ECO:0000256" key="3">
    <source>
        <dbReference type="ARBA" id="ARBA00022553"/>
    </source>
</evidence>
<keyword evidence="4" id="KW-0808">Transferase</keyword>
<dbReference type="PANTHER" id="PTHR43065">
    <property type="entry name" value="SENSOR HISTIDINE KINASE"/>
    <property type="match status" value="1"/>
</dbReference>
<evidence type="ECO:0000256" key="9">
    <source>
        <dbReference type="SAM" id="Coils"/>
    </source>
</evidence>
<evidence type="ECO:0000256" key="5">
    <source>
        <dbReference type="ARBA" id="ARBA00022741"/>
    </source>
</evidence>
<evidence type="ECO:0000256" key="8">
    <source>
        <dbReference type="ARBA" id="ARBA00023012"/>
    </source>
</evidence>
<gene>
    <name evidence="11" type="ORF">G3576_04920</name>
</gene>
<dbReference type="PRINTS" id="PR00344">
    <property type="entry name" value="BCTRLSENSOR"/>
</dbReference>
<dbReference type="Gene3D" id="3.30.565.10">
    <property type="entry name" value="Histidine kinase-like ATPase, C-terminal domain"/>
    <property type="match status" value="1"/>
</dbReference>
<sequence length="431" mass="45651">MPAERLFRRQLERATRPDGSIDLDQLRQLVVAWYEDSARDRERTDRAITLMAEELEGANRRLEALVENLRVQNLRFEAALDNMLQGLCLYDRADQLVVVNRRYHEILGLPPGLLQPGISHAEQLSIEQAAGLHAGRDLQEMLEARIALVDAQDGPARAEIFTEDRRRLDVAAQRLPTGGCVVTVMDVTAERAAEARAAAAGRLTSLGEMAAGLAHELKQPLTAIALAAANARRAAERGDTAAALVRLGRIADQAARGGVLIDHLRRFARGGEGADANATADVAAAVDGALTLMGGALREASIELALALSPSLPRVRGDGMALEQVLLNLLANARDALASSRGGPGGRIAITACQTLEGPVVLEVTDDGGGIPASVMDRLFQPFVTTKGPDRGTGLGLSICHGLITSLGGRIEAENGAEGAVFRITLEPAPG</sequence>
<evidence type="ECO:0000256" key="6">
    <source>
        <dbReference type="ARBA" id="ARBA00022777"/>
    </source>
</evidence>
<dbReference type="PROSITE" id="PS50109">
    <property type="entry name" value="HIS_KIN"/>
    <property type="match status" value="1"/>
</dbReference>
<feature type="coiled-coil region" evidence="9">
    <location>
        <begin position="48"/>
        <end position="79"/>
    </location>
</feature>
<dbReference type="EMBL" id="JAAIKB010000001">
    <property type="protein sequence ID" value="NGM19346.1"/>
    <property type="molecule type" value="Genomic_DNA"/>
</dbReference>
<dbReference type="Pfam" id="PF12860">
    <property type="entry name" value="PAS_7"/>
    <property type="match status" value="1"/>
</dbReference>
<dbReference type="SMART" id="SM00388">
    <property type="entry name" value="HisKA"/>
    <property type="match status" value="1"/>
</dbReference>
<evidence type="ECO:0000256" key="7">
    <source>
        <dbReference type="ARBA" id="ARBA00022840"/>
    </source>
</evidence>
<dbReference type="CDD" id="cd00082">
    <property type="entry name" value="HisKA"/>
    <property type="match status" value="1"/>
</dbReference>
<dbReference type="SMART" id="SM00387">
    <property type="entry name" value="HATPase_c"/>
    <property type="match status" value="1"/>
</dbReference>
<dbReference type="InterPro" id="IPR036890">
    <property type="entry name" value="HATPase_C_sf"/>
</dbReference>
<reference evidence="11 12" key="1">
    <citation type="submission" date="2020-03" db="EMBL/GenBank/DDBJ databases">
        <title>Roseomonas stagni sp. nov., isolated from pond water in Japan.</title>
        <authorList>
            <person name="Furuhata K."/>
            <person name="Miyamoto H."/>
            <person name="Goto K."/>
        </authorList>
    </citation>
    <scope>NUCLEOTIDE SEQUENCE [LARGE SCALE GENOMIC DNA]</scope>
    <source>
        <strain evidence="11 12">PeD5</strain>
    </source>
</reference>
<dbReference type="SUPFAM" id="SSF47384">
    <property type="entry name" value="Homodimeric domain of signal transducing histidine kinase"/>
    <property type="match status" value="1"/>
</dbReference>
<dbReference type="RefSeq" id="WP_164693174.1">
    <property type="nucleotide sequence ID" value="NZ_JAAIKB010000001.1"/>
</dbReference>
<dbReference type="InterPro" id="IPR004358">
    <property type="entry name" value="Sig_transdc_His_kin-like_C"/>
</dbReference>
<dbReference type="InterPro" id="IPR003594">
    <property type="entry name" value="HATPase_dom"/>
</dbReference>
<dbReference type="InterPro" id="IPR036097">
    <property type="entry name" value="HisK_dim/P_sf"/>
</dbReference>
<dbReference type="Gene3D" id="3.30.450.20">
    <property type="entry name" value="PAS domain"/>
    <property type="match status" value="1"/>
</dbReference>
<proteinExistence type="predicted"/>
<keyword evidence="3" id="KW-0597">Phosphoprotein</keyword>
<evidence type="ECO:0000313" key="11">
    <source>
        <dbReference type="EMBL" id="NGM19346.1"/>
    </source>
</evidence>